<name>A0A387G1V7_9HYPH</name>
<proteinExistence type="predicted"/>
<sequence length="76" mass="8001">MIGGNASPAPIFDYSALARPIGEAGEKRRSVSGLQIFRCCVGQTTGVSQSNAVRAPIFSELAQESQPSEMVVDNTT</sequence>
<accession>A0A387G1V7</accession>
<protein>
    <submittedName>
        <fullName evidence="1">Uncharacterized protein</fullName>
    </submittedName>
</protein>
<dbReference type="EMBL" id="CP032697">
    <property type="protein sequence ID" value="AYG64518.1"/>
    <property type="molecule type" value="Genomic_DNA"/>
</dbReference>
<geneLocation type="plasmid" evidence="2">
    <name>prccge525a</name>
</geneLocation>
<dbReference type="KEGG" id="rjg:CCGE525_38050"/>
<dbReference type="Proteomes" id="UP000282195">
    <property type="component" value="Plasmid pRCCGE525a"/>
</dbReference>
<organism evidence="1 2">
    <name type="scientific">Rhizobium jaguaris</name>
    <dbReference type="NCBI Taxonomy" id="1312183"/>
    <lineage>
        <taxon>Bacteria</taxon>
        <taxon>Pseudomonadati</taxon>
        <taxon>Pseudomonadota</taxon>
        <taxon>Alphaproteobacteria</taxon>
        <taxon>Hyphomicrobiales</taxon>
        <taxon>Rhizobiaceae</taxon>
        <taxon>Rhizobium/Agrobacterium group</taxon>
        <taxon>Rhizobium</taxon>
    </lineage>
</organism>
<evidence type="ECO:0000313" key="1">
    <source>
        <dbReference type="EMBL" id="AYG64518.1"/>
    </source>
</evidence>
<keyword evidence="1" id="KW-0614">Plasmid</keyword>
<dbReference type="AlphaFoldDB" id="A0A387G1V7"/>
<keyword evidence="2" id="KW-1185">Reference proteome</keyword>
<gene>
    <name evidence="1" type="ORF">CCGE525_38050</name>
</gene>
<evidence type="ECO:0000313" key="2">
    <source>
        <dbReference type="Proteomes" id="UP000282195"/>
    </source>
</evidence>
<reference evidence="1 2" key="1">
    <citation type="submission" date="2018-10" db="EMBL/GenBank/DDBJ databases">
        <title>Rhizobium etli, R. leguminosarum and a new Rhizobium genospecies from Phaseolus dumosus.</title>
        <authorList>
            <person name="Ramirez-Puebla S.T."/>
            <person name="Rogel-Hernandez M.A."/>
            <person name="Guerrero G."/>
            <person name="Ormeno-Orrillo E."/>
            <person name="Martinez-Romero J.C."/>
            <person name="Negrete-Yankelevich S."/>
            <person name="Martinez-Romero E."/>
        </authorList>
    </citation>
    <scope>NUCLEOTIDE SEQUENCE [LARGE SCALE GENOMIC DNA]</scope>
    <source>
        <strain evidence="1 2">CCGE525</strain>
        <plasmid evidence="2">prccge525a</plasmid>
    </source>
</reference>